<dbReference type="InterPro" id="IPR039420">
    <property type="entry name" value="WalR-like"/>
</dbReference>
<dbReference type="CDD" id="cd00383">
    <property type="entry name" value="trans_reg_C"/>
    <property type="match status" value="1"/>
</dbReference>
<keyword evidence="11" id="KW-1185">Reference proteome</keyword>
<dbReference type="GO" id="GO:0000156">
    <property type="term" value="F:phosphorelay response regulator activity"/>
    <property type="evidence" value="ECO:0007669"/>
    <property type="project" value="TreeGrafter"/>
</dbReference>
<evidence type="ECO:0000259" key="9">
    <source>
        <dbReference type="PROSITE" id="PS51755"/>
    </source>
</evidence>
<organism evidence="10">
    <name type="scientific">Longilinea arvoryzae</name>
    <dbReference type="NCBI Taxonomy" id="360412"/>
    <lineage>
        <taxon>Bacteria</taxon>
        <taxon>Bacillati</taxon>
        <taxon>Chloroflexota</taxon>
        <taxon>Anaerolineae</taxon>
        <taxon>Anaerolineales</taxon>
        <taxon>Anaerolineaceae</taxon>
        <taxon>Longilinea</taxon>
    </lineage>
</organism>
<reference evidence="10" key="1">
    <citation type="submission" date="2015-07" db="EMBL/GenBank/DDBJ databases">
        <title>Draft Genome Sequences of Anaerolinea thermolimosa IMO-1, Bellilinea caldifistulae GOMI-1, Leptolinea tardivitalis YMTK-2, Levilinea saccharolytica KIBI-1,Longilinea arvoryzae KOME-1, Previously Described as Members of the Anaerolineaceae (Chloroflexi).</title>
        <authorList>
            <person name="Sekiguchi Y."/>
            <person name="Ohashi A."/>
            <person name="Matsuura N."/>
            <person name="Tourlousse M.D."/>
        </authorList>
    </citation>
    <scope>NUCLEOTIDE SEQUENCE [LARGE SCALE GENOMIC DNA]</scope>
    <source>
        <strain evidence="10">KOME-1</strain>
    </source>
</reference>
<accession>A0A0S7BKV6</accession>
<feature type="modified residue" description="4-aspartylphosphate" evidence="6">
    <location>
        <position position="53"/>
    </location>
</feature>
<dbReference type="GO" id="GO:0032993">
    <property type="term" value="C:protein-DNA complex"/>
    <property type="evidence" value="ECO:0007669"/>
    <property type="project" value="TreeGrafter"/>
</dbReference>
<dbReference type="SMART" id="SM00862">
    <property type="entry name" value="Trans_reg_C"/>
    <property type="match status" value="1"/>
</dbReference>
<evidence type="ECO:0000256" key="1">
    <source>
        <dbReference type="ARBA" id="ARBA00022553"/>
    </source>
</evidence>
<keyword evidence="3" id="KW-0805">Transcription regulation</keyword>
<protein>
    <submittedName>
        <fullName evidence="10">Response regulators consisting of a CheY-like receiver domain and a winged-helix DNA-binding domain</fullName>
    </submittedName>
</protein>
<dbReference type="Gene3D" id="1.10.10.10">
    <property type="entry name" value="Winged helix-like DNA-binding domain superfamily/Winged helix DNA-binding domain"/>
    <property type="match status" value="1"/>
</dbReference>
<dbReference type="OrthoDB" id="9792810at2"/>
<dbReference type="InterPro" id="IPR011006">
    <property type="entry name" value="CheY-like_superfamily"/>
</dbReference>
<dbReference type="InterPro" id="IPR001789">
    <property type="entry name" value="Sig_transdc_resp-reg_receiver"/>
</dbReference>
<gene>
    <name evidence="10" type="ORF">LARV_02392</name>
</gene>
<dbReference type="GO" id="GO:0000976">
    <property type="term" value="F:transcription cis-regulatory region binding"/>
    <property type="evidence" value="ECO:0007669"/>
    <property type="project" value="TreeGrafter"/>
</dbReference>
<dbReference type="FunFam" id="1.10.10.10:FF:000018">
    <property type="entry name" value="DNA-binding response regulator ResD"/>
    <property type="match status" value="1"/>
</dbReference>
<evidence type="ECO:0000256" key="5">
    <source>
        <dbReference type="ARBA" id="ARBA00023163"/>
    </source>
</evidence>
<dbReference type="SMART" id="SM00448">
    <property type="entry name" value="REC"/>
    <property type="match status" value="1"/>
</dbReference>
<evidence type="ECO:0000256" key="6">
    <source>
        <dbReference type="PROSITE-ProRule" id="PRU00169"/>
    </source>
</evidence>
<evidence type="ECO:0000256" key="4">
    <source>
        <dbReference type="ARBA" id="ARBA00023125"/>
    </source>
</evidence>
<evidence type="ECO:0000313" key="10">
    <source>
        <dbReference type="EMBL" id="GAP14619.1"/>
    </source>
</evidence>
<dbReference type="GO" id="GO:0005829">
    <property type="term" value="C:cytosol"/>
    <property type="evidence" value="ECO:0007669"/>
    <property type="project" value="TreeGrafter"/>
</dbReference>
<dbReference type="EMBL" id="DF967972">
    <property type="protein sequence ID" value="GAP14619.1"/>
    <property type="molecule type" value="Genomic_DNA"/>
</dbReference>
<dbReference type="GO" id="GO:0006355">
    <property type="term" value="P:regulation of DNA-templated transcription"/>
    <property type="evidence" value="ECO:0007669"/>
    <property type="project" value="InterPro"/>
</dbReference>
<feature type="DNA-binding region" description="OmpR/PhoB-type" evidence="7">
    <location>
        <begin position="129"/>
        <end position="228"/>
    </location>
</feature>
<dbReference type="PROSITE" id="PS50110">
    <property type="entry name" value="RESPONSE_REGULATORY"/>
    <property type="match status" value="1"/>
</dbReference>
<dbReference type="PROSITE" id="PS51755">
    <property type="entry name" value="OMPR_PHOB"/>
    <property type="match status" value="1"/>
</dbReference>
<sequence length="230" mass="25468">MGKHILIVDDDALMRRSLAFNLEHAGFRSSTAANAEDALAVARQSRPDLVLLDIGLPGMDGLDALKQFKASFRVPVIFVTARHRNLDEVVGLELGADDYITKPFDVDVLVAHIKAVLRRSTGAEPVQAPEPIQAGEISLNPTRHEVSVHEKTIELSPREFSLLQVLVQEPDRVFSVDELLARTWGAEFIGQSQVVYVHIRWLREKIEADPSRPTHILTVRGVGYKLAGGK</sequence>
<dbReference type="PANTHER" id="PTHR48111">
    <property type="entry name" value="REGULATOR OF RPOS"/>
    <property type="match status" value="1"/>
</dbReference>
<keyword evidence="4 7" id="KW-0238">DNA-binding</keyword>
<feature type="domain" description="OmpR/PhoB-type" evidence="9">
    <location>
        <begin position="129"/>
        <end position="228"/>
    </location>
</feature>
<keyword evidence="5" id="KW-0804">Transcription</keyword>
<dbReference type="Gene3D" id="3.40.50.2300">
    <property type="match status" value="1"/>
</dbReference>
<name>A0A0S7BKV6_9CHLR</name>
<keyword evidence="2" id="KW-0902">Two-component regulatory system</keyword>
<dbReference type="AlphaFoldDB" id="A0A0S7BKV6"/>
<dbReference type="Gene3D" id="6.10.250.690">
    <property type="match status" value="1"/>
</dbReference>
<dbReference type="Proteomes" id="UP000055060">
    <property type="component" value="Unassembled WGS sequence"/>
</dbReference>
<dbReference type="RefSeq" id="WP_075073861.1">
    <property type="nucleotide sequence ID" value="NZ_DF967972.1"/>
</dbReference>
<dbReference type="Pfam" id="PF00072">
    <property type="entry name" value="Response_reg"/>
    <property type="match status" value="1"/>
</dbReference>
<feature type="domain" description="Response regulatory" evidence="8">
    <location>
        <begin position="4"/>
        <end position="117"/>
    </location>
</feature>
<evidence type="ECO:0000256" key="7">
    <source>
        <dbReference type="PROSITE-ProRule" id="PRU01091"/>
    </source>
</evidence>
<dbReference type="InterPro" id="IPR036388">
    <property type="entry name" value="WH-like_DNA-bd_sf"/>
</dbReference>
<evidence type="ECO:0000256" key="3">
    <source>
        <dbReference type="ARBA" id="ARBA00023015"/>
    </source>
</evidence>
<proteinExistence type="predicted"/>
<dbReference type="STRING" id="360412.LARV_02392"/>
<evidence type="ECO:0000313" key="11">
    <source>
        <dbReference type="Proteomes" id="UP000055060"/>
    </source>
</evidence>
<evidence type="ECO:0000259" key="8">
    <source>
        <dbReference type="PROSITE" id="PS50110"/>
    </source>
</evidence>
<evidence type="ECO:0000256" key="2">
    <source>
        <dbReference type="ARBA" id="ARBA00023012"/>
    </source>
</evidence>
<dbReference type="SUPFAM" id="SSF52172">
    <property type="entry name" value="CheY-like"/>
    <property type="match status" value="1"/>
</dbReference>
<dbReference type="InterPro" id="IPR001867">
    <property type="entry name" value="OmpR/PhoB-type_DNA-bd"/>
</dbReference>
<dbReference type="Pfam" id="PF00486">
    <property type="entry name" value="Trans_reg_C"/>
    <property type="match status" value="1"/>
</dbReference>
<keyword evidence="1 6" id="KW-0597">Phosphoprotein</keyword>
<dbReference type="PANTHER" id="PTHR48111:SF21">
    <property type="entry name" value="DNA-BINDING DUAL MASTER TRANSCRIPTIONAL REGULATOR RPAA"/>
    <property type="match status" value="1"/>
</dbReference>